<dbReference type="AlphaFoldDB" id="A0A125Q9F8"/>
<organism evidence="1 2">
    <name type="scientific">Bradyrhizobium macuxiense</name>
    <dbReference type="NCBI Taxonomy" id="1755647"/>
    <lineage>
        <taxon>Bacteria</taxon>
        <taxon>Pseudomonadati</taxon>
        <taxon>Pseudomonadota</taxon>
        <taxon>Alphaproteobacteria</taxon>
        <taxon>Hyphomicrobiales</taxon>
        <taxon>Nitrobacteraceae</taxon>
        <taxon>Bradyrhizobium</taxon>
    </lineage>
</organism>
<proteinExistence type="predicted"/>
<evidence type="ECO:0000313" key="2">
    <source>
        <dbReference type="Proteomes" id="UP000057737"/>
    </source>
</evidence>
<protein>
    <submittedName>
        <fullName evidence="1">Uncharacterized protein</fullName>
    </submittedName>
</protein>
<comment type="caution">
    <text evidence="1">The sequence shown here is derived from an EMBL/GenBank/DDBJ whole genome shotgun (WGS) entry which is preliminary data.</text>
</comment>
<dbReference type="RefSeq" id="WP_066505977.1">
    <property type="nucleotide sequence ID" value="NZ_LNCU01000043.1"/>
</dbReference>
<name>A0A125Q9F8_9BRAD</name>
<sequence length="178" mass="19683">MRLLPIKDPERSWRHIKVQWKKDAEGVGEDFASFGGISAFDALTSKEADSQGLYYLADHERVHAVCQVRRLLMSKYTAPALSVRFVNVSPIYDLGVADMQDYAQILLTLFSGVVWLSRDALAASHIRFFLKSPGDSQFFAALRVATPLSPFSKFTIEGALIECSLKEVAAPIAEQAAS</sequence>
<gene>
    <name evidence="1" type="ORF">AS156_40005</name>
</gene>
<keyword evidence="2" id="KW-1185">Reference proteome</keyword>
<evidence type="ECO:0000313" key="1">
    <source>
        <dbReference type="EMBL" id="KWV57246.1"/>
    </source>
</evidence>
<accession>A0A125Q9F8</accession>
<dbReference type="Proteomes" id="UP000057737">
    <property type="component" value="Unassembled WGS sequence"/>
</dbReference>
<dbReference type="OrthoDB" id="7596070at2"/>
<dbReference type="EMBL" id="LNCU01000043">
    <property type="protein sequence ID" value="KWV57246.1"/>
    <property type="molecule type" value="Genomic_DNA"/>
</dbReference>
<reference evidence="1 2" key="1">
    <citation type="submission" date="2015-11" db="EMBL/GenBank/DDBJ databases">
        <title>Draft Genome Sequence of the Strain BR 10303 (Bradyrhizobium sp.) isolated from nodules of Centrolobium paraense.</title>
        <authorList>
            <person name="Zelli J.E."/>
            <person name="Simoes-Araujo J.L."/>
            <person name="Barauna A.C."/>
            <person name="Silva K."/>
        </authorList>
    </citation>
    <scope>NUCLEOTIDE SEQUENCE [LARGE SCALE GENOMIC DNA]</scope>
    <source>
        <strain evidence="1 2">BR 10303</strain>
    </source>
</reference>